<dbReference type="OrthoDB" id="5471202at2"/>
<dbReference type="RefSeq" id="WP_072697850.1">
    <property type="nucleotide sequence ID" value="NZ_FRDI01000015.1"/>
</dbReference>
<protein>
    <submittedName>
        <fullName evidence="1">Uncharacterized protein</fullName>
    </submittedName>
</protein>
<keyword evidence="2" id="KW-1185">Reference proteome</keyword>
<evidence type="ECO:0000313" key="1">
    <source>
        <dbReference type="EMBL" id="SHN71384.1"/>
    </source>
</evidence>
<accession>A0A1M7TKY4</accession>
<name>A0A1M7TKY4_9BACT</name>
<gene>
    <name evidence="1" type="ORF">SAMN02745728_02175</name>
</gene>
<dbReference type="AlphaFoldDB" id="A0A1M7TKY4"/>
<sequence length="137" mass="15740">MQNKAKHFQEIKDDNGNLAYVKIDSNLWAIIKNSVTPCIEKALNVLYPPEKPEPLEDWKEFLECWDFKYPEEAKVLCKNCGLATEDWLSDPKKPFRLKSASISGLVVFECSKCKATVRKKHFKDKICYESSISDCGC</sequence>
<dbReference type="EMBL" id="FRDI01000015">
    <property type="protein sequence ID" value="SHN71384.1"/>
    <property type="molecule type" value="Genomic_DNA"/>
</dbReference>
<proteinExistence type="predicted"/>
<evidence type="ECO:0000313" key="2">
    <source>
        <dbReference type="Proteomes" id="UP000186469"/>
    </source>
</evidence>
<organism evidence="1 2">
    <name type="scientific">Desulfovibrio litoralis DSM 11393</name>
    <dbReference type="NCBI Taxonomy" id="1121455"/>
    <lineage>
        <taxon>Bacteria</taxon>
        <taxon>Pseudomonadati</taxon>
        <taxon>Thermodesulfobacteriota</taxon>
        <taxon>Desulfovibrionia</taxon>
        <taxon>Desulfovibrionales</taxon>
        <taxon>Desulfovibrionaceae</taxon>
        <taxon>Desulfovibrio</taxon>
    </lineage>
</organism>
<dbReference type="STRING" id="1121455.SAMN02745728_02175"/>
<dbReference type="Proteomes" id="UP000186469">
    <property type="component" value="Unassembled WGS sequence"/>
</dbReference>
<reference evidence="1 2" key="1">
    <citation type="submission" date="2016-12" db="EMBL/GenBank/DDBJ databases">
        <authorList>
            <person name="Song W.-J."/>
            <person name="Kurnit D.M."/>
        </authorList>
    </citation>
    <scope>NUCLEOTIDE SEQUENCE [LARGE SCALE GENOMIC DNA]</scope>
    <source>
        <strain evidence="1 2">DSM 11393</strain>
    </source>
</reference>